<dbReference type="PANTHER" id="PTHR35192">
    <property type="entry name" value="PROTEIN, PUTATIVE-RELATED"/>
    <property type="match status" value="1"/>
</dbReference>
<keyword evidence="4" id="KW-1185">Reference proteome</keyword>
<protein>
    <recommendedName>
        <fullName evidence="2">Protein CPL1-like domain-containing protein</fullName>
    </recommendedName>
</protein>
<dbReference type="AlphaFoldDB" id="A0A9P6TGC4"/>
<dbReference type="OrthoDB" id="439917at2759"/>
<gene>
    <name evidence="3" type="ORF">CROQUDRAFT_506714</name>
</gene>
<keyword evidence="1" id="KW-0732">Signal</keyword>
<accession>A0A9P6TGC4</accession>
<dbReference type="InterPro" id="IPR038955">
    <property type="entry name" value="PriA/CPL1_fungi"/>
</dbReference>
<dbReference type="Pfam" id="PF21671">
    <property type="entry name" value="CPL1-like"/>
    <property type="match status" value="1"/>
</dbReference>
<dbReference type="Proteomes" id="UP000886653">
    <property type="component" value="Unassembled WGS sequence"/>
</dbReference>
<dbReference type="PANTHER" id="PTHR35192:SF2">
    <property type="entry name" value="APPLE DOMAIN-CONTAINING PROTEIN"/>
    <property type="match status" value="1"/>
</dbReference>
<proteinExistence type="predicted"/>
<dbReference type="InterPro" id="IPR048661">
    <property type="entry name" value="CPL1-like"/>
</dbReference>
<dbReference type="PROSITE" id="PS51257">
    <property type="entry name" value="PROKAR_LIPOPROTEIN"/>
    <property type="match status" value="1"/>
</dbReference>
<comment type="caution">
    <text evidence="3">The sequence shown here is derived from an EMBL/GenBank/DDBJ whole genome shotgun (WGS) entry which is preliminary data.</text>
</comment>
<evidence type="ECO:0000313" key="3">
    <source>
        <dbReference type="EMBL" id="KAG0151626.1"/>
    </source>
</evidence>
<feature type="domain" description="Protein CPL1-like" evidence="2">
    <location>
        <begin position="209"/>
        <end position="263"/>
    </location>
</feature>
<sequence length="273" mass="29645">MARCIALALFISILSGCVMATSYRTHFERVNIEMSELYEQIGGIQSIASQKGHTDVQSKCAQAKALLDSAQTTWQDLSITFVNKPWLASEHGSSSKFQTNLSKCGEILQEIYKHHQVESETSPYSNSVKVCQRIYTKCVASCDSIWKWQPPAPQPSGGYGAGSSSGGSGGNYGGGYTSRKVKRHHSKEMVPICPNKETACPISRFSVGFECFDTDFELTSCGGCVTMGEGENCLAITGAAGVGCLEGRCVVLSVQIGFYLGHQGRPIRRRKRT</sequence>
<feature type="chain" id="PRO_5040246391" description="Protein CPL1-like domain-containing protein" evidence="1">
    <location>
        <begin position="21"/>
        <end position="273"/>
    </location>
</feature>
<reference evidence="3" key="1">
    <citation type="submission" date="2013-11" db="EMBL/GenBank/DDBJ databases">
        <title>Genome sequence of the fusiform rust pathogen reveals effectors for host alternation and coevolution with pine.</title>
        <authorList>
            <consortium name="DOE Joint Genome Institute"/>
            <person name="Smith K."/>
            <person name="Pendleton A."/>
            <person name="Kubisiak T."/>
            <person name="Anderson C."/>
            <person name="Salamov A."/>
            <person name="Aerts A."/>
            <person name="Riley R."/>
            <person name="Clum A."/>
            <person name="Lindquist E."/>
            <person name="Ence D."/>
            <person name="Campbell M."/>
            <person name="Kronenberg Z."/>
            <person name="Feau N."/>
            <person name="Dhillon B."/>
            <person name="Hamelin R."/>
            <person name="Burleigh J."/>
            <person name="Smith J."/>
            <person name="Yandell M."/>
            <person name="Nelson C."/>
            <person name="Grigoriev I."/>
            <person name="Davis J."/>
        </authorList>
    </citation>
    <scope>NUCLEOTIDE SEQUENCE</scope>
    <source>
        <strain evidence="3">G11</strain>
    </source>
</reference>
<dbReference type="EMBL" id="MU167212">
    <property type="protein sequence ID" value="KAG0151626.1"/>
    <property type="molecule type" value="Genomic_DNA"/>
</dbReference>
<organism evidence="3 4">
    <name type="scientific">Cronartium quercuum f. sp. fusiforme G11</name>
    <dbReference type="NCBI Taxonomy" id="708437"/>
    <lineage>
        <taxon>Eukaryota</taxon>
        <taxon>Fungi</taxon>
        <taxon>Dikarya</taxon>
        <taxon>Basidiomycota</taxon>
        <taxon>Pucciniomycotina</taxon>
        <taxon>Pucciniomycetes</taxon>
        <taxon>Pucciniales</taxon>
        <taxon>Coleosporiaceae</taxon>
        <taxon>Cronartium</taxon>
    </lineage>
</organism>
<evidence type="ECO:0000259" key="2">
    <source>
        <dbReference type="Pfam" id="PF21671"/>
    </source>
</evidence>
<evidence type="ECO:0000256" key="1">
    <source>
        <dbReference type="SAM" id="SignalP"/>
    </source>
</evidence>
<name>A0A9P6TGC4_9BASI</name>
<evidence type="ECO:0000313" key="4">
    <source>
        <dbReference type="Proteomes" id="UP000886653"/>
    </source>
</evidence>
<feature type="signal peptide" evidence="1">
    <location>
        <begin position="1"/>
        <end position="20"/>
    </location>
</feature>